<evidence type="ECO:0000313" key="5">
    <source>
        <dbReference type="Proteomes" id="UP000801492"/>
    </source>
</evidence>
<dbReference type="InterPro" id="IPR043504">
    <property type="entry name" value="Peptidase_S1_PA_chymotrypsin"/>
</dbReference>
<dbReference type="PANTHER" id="PTHR24256">
    <property type="entry name" value="TRYPTASE-RELATED"/>
    <property type="match status" value="1"/>
</dbReference>
<protein>
    <recommendedName>
        <fullName evidence="3">Peptidase S1 domain-containing protein</fullName>
    </recommendedName>
</protein>
<sequence>MAFDSSDLQMIFKTASITVTIFSILSISHGQRRSLQPITNINAKISGGDEASLYEYTFMAIVVKYDQEKRRSTSEEEKEGRGRLICGGAIIHKDWVLTASRCFDGVESYKMFEIFAGIVNLKSEVGQQIRQIEQIAIHPYYNTSSDAFNIAMVKVSTPFKITSHVNSGYLPVKPLSISGTERCHILGFVREYEEIQGKEIYEERLIKVQLHAIDYRECANRLKIIGSHQPYNFSKRNYCLIQIEDYPHNNSQGACDGDVGGPCVCGFKIQGIIAHQTNNSCFKPGHPTTIVDVGHHLNWIRAVILQLNIITKSSAMQISSHARFLLKLFYILFLLKSLYYIDHL</sequence>
<reference evidence="4" key="1">
    <citation type="submission" date="2019-08" db="EMBL/GenBank/DDBJ databases">
        <title>The genome of the North American firefly Photinus pyralis.</title>
        <authorList>
            <consortium name="Photinus pyralis genome working group"/>
            <person name="Fallon T.R."/>
            <person name="Sander Lower S.E."/>
            <person name="Weng J.-K."/>
        </authorList>
    </citation>
    <scope>NUCLEOTIDE SEQUENCE</scope>
    <source>
        <strain evidence="4">TRF0915ILg1</strain>
        <tissue evidence="4">Whole body</tissue>
    </source>
</reference>
<dbReference type="AlphaFoldDB" id="A0A8K0FW79"/>
<dbReference type="InterPro" id="IPR001254">
    <property type="entry name" value="Trypsin_dom"/>
</dbReference>
<dbReference type="GO" id="GO:0006508">
    <property type="term" value="P:proteolysis"/>
    <property type="evidence" value="ECO:0007669"/>
    <property type="project" value="InterPro"/>
</dbReference>
<keyword evidence="1" id="KW-1015">Disulfide bond</keyword>
<dbReference type="FunFam" id="2.40.10.10:FF:000068">
    <property type="entry name" value="transmembrane protease serine 2"/>
    <property type="match status" value="1"/>
</dbReference>
<name>A0A8K0FW79_IGNLU</name>
<dbReference type="InterPro" id="IPR009003">
    <property type="entry name" value="Peptidase_S1_PA"/>
</dbReference>
<dbReference type="PROSITE" id="PS50240">
    <property type="entry name" value="TRYPSIN_DOM"/>
    <property type="match status" value="1"/>
</dbReference>
<dbReference type="Gene3D" id="2.40.10.10">
    <property type="entry name" value="Trypsin-like serine proteases"/>
    <property type="match status" value="1"/>
</dbReference>
<dbReference type="EMBL" id="VTPC01090933">
    <property type="protein sequence ID" value="KAF2880650.1"/>
    <property type="molecule type" value="Genomic_DNA"/>
</dbReference>
<dbReference type="OrthoDB" id="6773967at2759"/>
<keyword evidence="5" id="KW-1185">Reference proteome</keyword>
<dbReference type="SUPFAM" id="SSF50494">
    <property type="entry name" value="Trypsin-like serine proteases"/>
    <property type="match status" value="1"/>
</dbReference>
<proteinExistence type="inferred from homology"/>
<gene>
    <name evidence="4" type="ORF">ILUMI_25514</name>
</gene>
<dbReference type="SMART" id="SM00020">
    <property type="entry name" value="Tryp_SPc"/>
    <property type="match status" value="1"/>
</dbReference>
<accession>A0A8K0FW79</accession>
<evidence type="ECO:0000259" key="3">
    <source>
        <dbReference type="PROSITE" id="PS50240"/>
    </source>
</evidence>
<evidence type="ECO:0000256" key="1">
    <source>
        <dbReference type="ARBA" id="ARBA00023157"/>
    </source>
</evidence>
<evidence type="ECO:0000256" key="2">
    <source>
        <dbReference type="ARBA" id="ARBA00024195"/>
    </source>
</evidence>
<organism evidence="4 5">
    <name type="scientific">Ignelater luminosus</name>
    <name type="common">Cucubano</name>
    <name type="synonym">Pyrophorus luminosus</name>
    <dbReference type="NCBI Taxonomy" id="2038154"/>
    <lineage>
        <taxon>Eukaryota</taxon>
        <taxon>Metazoa</taxon>
        <taxon>Ecdysozoa</taxon>
        <taxon>Arthropoda</taxon>
        <taxon>Hexapoda</taxon>
        <taxon>Insecta</taxon>
        <taxon>Pterygota</taxon>
        <taxon>Neoptera</taxon>
        <taxon>Endopterygota</taxon>
        <taxon>Coleoptera</taxon>
        <taxon>Polyphaga</taxon>
        <taxon>Elateriformia</taxon>
        <taxon>Elateroidea</taxon>
        <taxon>Elateridae</taxon>
        <taxon>Agrypninae</taxon>
        <taxon>Pyrophorini</taxon>
        <taxon>Ignelater</taxon>
    </lineage>
</organism>
<dbReference type="GO" id="GO:0004252">
    <property type="term" value="F:serine-type endopeptidase activity"/>
    <property type="evidence" value="ECO:0007669"/>
    <property type="project" value="InterPro"/>
</dbReference>
<dbReference type="Pfam" id="PF00089">
    <property type="entry name" value="Trypsin"/>
    <property type="match status" value="1"/>
</dbReference>
<comment type="caution">
    <text evidence="4">The sequence shown here is derived from an EMBL/GenBank/DDBJ whole genome shotgun (WGS) entry which is preliminary data.</text>
</comment>
<comment type="similarity">
    <text evidence="2">Belongs to the peptidase S1 family. CLIP subfamily.</text>
</comment>
<dbReference type="InterPro" id="IPR051487">
    <property type="entry name" value="Ser/Thr_Proteases_Immune/Dev"/>
</dbReference>
<dbReference type="InterPro" id="IPR001314">
    <property type="entry name" value="Peptidase_S1A"/>
</dbReference>
<evidence type="ECO:0000313" key="4">
    <source>
        <dbReference type="EMBL" id="KAF2880650.1"/>
    </source>
</evidence>
<feature type="domain" description="Peptidase S1" evidence="3">
    <location>
        <begin position="45"/>
        <end position="305"/>
    </location>
</feature>
<dbReference type="PRINTS" id="PR00722">
    <property type="entry name" value="CHYMOTRYPSIN"/>
</dbReference>
<dbReference type="Proteomes" id="UP000801492">
    <property type="component" value="Unassembled WGS sequence"/>
</dbReference>